<keyword evidence="1" id="KW-0677">Repeat</keyword>
<feature type="repeat" description="ANK" evidence="3">
    <location>
        <begin position="168"/>
        <end position="200"/>
    </location>
</feature>
<dbReference type="Gene3D" id="1.25.40.20">
    <property type="entry name" value="Ankyrin repeat-containing domain"/>
    <property type="match status" value="1"/>
</dbReference>
<feature type="region of interest" description="Disordered" evidence="4">
    <location>
        <begin position="34"/>
        <end position="55"/>
    </location>
</feature>
<reference evidence="5" key="2">
    <citation type="submission" date="2021-08" db="EMBL/GenBank/DDBJ databases">
        <authorList>
            <person name="Eriksson T."/>
        </authorList>
    </citation>
    <scope>NUCLEOTIDE SEQUENCE</scope>
    <source>
        <strain evidence="5">Stoneville</strain>
        <tissue evidence="5">Whole head</tissue>
    </source>
</reference>
<name>A0A8J6LCV5_TENMO</name>
<dbReference type="PANTHER" id="PTHR24171">
    <property type="entry name" value="ANKYRIN REPEAT DOMAIN-CONTAINING PROTEIN 39-RELATED"/>
    <property type="match status" value="1"/>
</dbReference>
<dbReference type="EMBL" id="JABDTM020022317">
    <property type="protein sequence ID" value="KAH0815947.1"/>
    <property type="molecule type" value="Genomic_DNA"/>
</dbReference>
<feature type="compositionally biased region" description="Basic and acidic residues" evidence="4">
    <location>
        <begin position="1"/>
        <end position="10"/>
    </location>
</feature>
<dbReference type="Pfam" id="PF12796">
    <property type="entry name" value="Ank_2"/>
    <property type="match status" value="1"/>
</dbReference>
<feature type="region of interest" description="Disordered" evidence="4">
    <location>
        <begin position="1"/>
        <end position="20"/>
    </location>
</feature>
<evidence type="ECO:0000256" key="3">
    <source>
        <dbReference type="PROSITE-ProRule" id="PRU00023"/>
    </source>
</evidence>
<dbReference type="AlphaFoldDB" id="A0A8J6LCV5"/>
<gene>
    <name evidence="5" type="ORF">GEV33_006844</name>
</gene>
<reference evidence="5" key="1">
    <citation type="journal article" date="2020" name="J Insects Food Feed">
        <title>The yellow mealworm (Tenebrio molitor) genome: a resource for the emerging insects as food and feed industry.</title>
        <authorList>
            <person name="Eriksson T."/>
            <person name="Andere A."/>
            <person name="Kelstrup H."/>
            <person name="Emery V."/>
            <person name="Picard C."/>
        </authorList>
    </citation>
    <scope>NUCLEOTIDE SEQUENCE</scope>
    <source>
        <strain evidence="5">Stoneville</strain>
        <tissue evidence="5">Whole head</tissue>
    </source>
</reference>
<dbReference type="SUPFAM" id="SSF48403">
    <property type="entry name" value="Ankyrin repeat"/>
    <property type="match status" value="1"/>
</dbReference>
<keyword evidence="2 3" id="KW-0040">ANK repeat</keyword>
<keyword evidence="6" id="KW-1185">Reference proteome</keyword>
<dbReference type="InterPro" id="IPR036770">
    <property type="entry name" value="Ankyrin_rpt-contain_sf"/>
</dbReference>
<evidence type="ECO:0000256" key="4">
    <source>
        <dbReference type="SAM" id="MobiDB-lite"/>
    </source>
</evidence>
<organism evidence="5 6">
    <name type="scientific">Tenebrio molitor</name>
    <name type="common">Yellow mealworm beetle</name>
    <dbReference type="NCBI Taxonomy" id="7067"/>
    <lineage>
        <taxon>Eukaryota</taxon>
        <taxon>Metazoa</taxon>
        <taxon>Ecdysozoa</taxon>
        <taxon>Arthropoda</taxon>
        <taxon>Hexapoda</taxon>
        <taxon>Insecta</taxon>
        <taxon>Pterygota</taxon>
        <taxon>Neoptera</taxon>
        <taxon>Endopterygota</taxon>
        <taxon>Coleoptera</taxon>
        <taxon>Polyphaga</taxon>
        <taxon>Cucujiformia</taxon>
        <taxon>Tenebrionidae</taxon>
        <taxon>Tenebrio</taxon>
    </lineage>
</organism>
<dbReference type="InterPro" id="IPR002110">
    <property type="entry name" value="Ankyrin_rpt"/>
</dbReference>
<evidence type="ECO:0000256" key="2">
    <source>
        <dbReference type="ARBA" id="ARBA00023043"/>
    </source>
</evidence>
<comment type="caution">
    <text evidence="5">The sequence shown here is derived from an EMBL/GenBank/DDBJ whole genome shotgun (WGS) entry which is preliminary data.</text>
</comment>
<dbReference type="SMART" id="SM00248">
    <property type="entry name" value="ANK"/>
    <property type="match status" value="4"/>
</dbReference>
<sequence length="215" mass="24299">MSMFAEHEPSLRANQARSVDRGRQYMPPLSSYLNPQIEETVKENPLTSTQQLDRRRRHDTTRLYNALLKCDTTVLTQMLKEGYNMSEIVFAVPKLPSDLLAEQYTSLEFVVFKNDLVLARFLLEKGVNPNVEGPNGDTPLIISIKAEFLQMCESLLVAGANTCKPDTNGKTPLYWAVDKKNQKIINQLLDYGAEMTIHTALLHAIDLGYLDVELP</sequence>
<dbReference type="Proteomes" id="UP000719412">
    <property type="component" value="Unassembled WGS sequence"/>
</dbReference>
<protein>
    <submittedName>
        <fullName evidence="5">Uncharacterized protein</fullName>
    </submittedName>
</protein>
<evidence type="ECO:0000313" key="6">
    <source>
        <dbReference type="Proteomes" id="UP000719412"/>
    </source>
</evidence>
<dbReference type="PROSITE" id="PS50297">
    <property type="entry name" value="ANK_REP_REGION"/>
    <property type="match status" value="1"/>
</dbReference>
<evidence type="ECO:0000256" key="1">
    <source>
        <dbReference type="ARBA" id="ARBA00022737"/>
    </source>
</evidence>
<accession>A0A8J6LCV5</accession>
<proteinExistence type="predicted"/>
<evidence type="ECO:0000313" key="5">
    <source>
        <dbReference type="EMBL" id="KAH0815947.1"/>
    </source>
</evidence>
<dbReference type="PROSITE" id="PS50088">
    <property type="entry name" value="ANK_REPEAT"/>
    <property type="match status" value="1"/>
</dbReference>